<protein>
    <recommendedName>
        <fullName evidence="2">YhfM-like domain-containing protein</fullName>
    </recommendedName>
</protein>
<name>A0A927HDW6_9BACI</name>
<keyword evidence="1" id="KW-0732">Signal</keyword>
<dbReference type="PROSITE" id="PS51257">
    <property type="entry name" value="PROKAR_LIPOPROTEIN"/>
    <property type="match status" value="1"/>
</dbReference>
<gene>
    <name evidence="3" type="ORF">IEO70_16280</name>
</gene>
<dbReference type="InterPro" id="IPR058780">
    <property type="entry name" value="YhfM-like_dom"/>
</dbReference>
<sequence>MKKILLILSVLGVLLVSSGCVNEMIGQKITVQKRTGEENIFEDFKEVTQRKQVTKAIDIVKSANWENTKVEMERYADYQFQFPSKNSSEDKIASYLLWISPNGENLEIVTDSDRYVKLTKHDSADLYEILTGEDLIN</sequence>
<evidence type="ECO:0000313" key="4">
    <source>
        <dbReference type="Proteomes" id="UP000602076"/>
    </source>
</evidence>
<comment type="caution">
    <text evidence="3">The sequence shown here is derived from an EMBL/GenBank/DDBJ whole genome shotgun (WGS) entry which is preliminary data.</text>
</comment>
<evidence type="ECO:0000256" key="1">
    <source>
        <dbReference type="SAM" id="SignalP"/>
    </source>
</evidence>
<organism evidence="3 4">
    <name type="scientific">Peribacillus faecalis</name>
    <dbReference type="NCBI Taxonomy" id="2772559"/>
    <lineage>
        <taxon>Bacteria</taxon>
        <taxon>Bacillati</taxon>
        <taxon>Bacillota</taxon>
        <taxon>Bacilli</taxon>
        <taxon>Bacillales</taxon>
        <taxon>Bacillaceae</taxon>
        <taxon>Peribacillus</taxon>
    </lineage>
</organism>
<dbReference type="AlphaFoldDB" id="A0A927HDW6"/>
<feature type="chain" id="PRO_5037295813" description="YhfM-like domain-containing protein" evidence="1">
    <location>
        <begin position="24"/>
        <end position="137"/>
    </location>
</feature>
<reference evidence="3" key="1">
    <citation type="submission" date="2020-09" db="EMBL/GenBank/DDBJ databases">
        <title>Bacillus faecalis sp. nov., a moderately halophilic bacterium isolated from cow faeces.</title>
        <authorList>
            <person name="Jiang L."/>
            <person name="Lee J."/>
        </authorList>
    </citation>
    <scope>NUCLEOTIDE SEQUENCE</scope>
    <source>
        <strain evidence="3">AGMB 02131</strain>
    </source>
</reference>
<dbReference type="Proteomes" id="UP000602076">
    <property type="component" value="Unassembled WGS sequence"/>
</dbReference>
<dbReference type="RefSeq" id="WP_190999432.1">
    <property type="nucleotide sequence ID" value="NZ_JACXSI010000046.1"/>
</dbReference>
<dbReference type="EMBL" id="JACXSI010000046">
    <property type="protein sequence ID" value="MBD3109898.1"/>
    <property type="molecule type" value="Genomic_DNA"/>
</dbReference>
<keyword evidence="4" id="KW-1185">Reference proteome</keyword>
<evidence type="ECO:0000259" key="2">
    <source>
        <dbReference type="Pfam" id="PF26353"/>
    </source>
</evidence>
<evidence type="ECO:0000313" key="3">
    <source>
        <dbReference type="EMBL" id="MBD3109898.1"/>
    </source>
</evidence>
<proteinExistence type="predicted"/>
<accession>A0A927HDW6</accession>
<dbReference type="Pfam" id="PF26353">
    <property type="entry name" value="YhfM"/>
    <property type="match status" value="1"/>
</dbReference>
<feature type="domain" description="YhfM-like" evidence="2">
    <location>
        <begin position="27"/>
        <end position="131"/>
    </location>
</feature>
<feature type="signal peptide" evidence="1">
    <location>
        <begin position="1"/>
        <end position="23"/>
    </location>
</feature>